<dbReference type="PANTHER" id="PTHR30561:SF0">
    <property type="entry name" value="GUANIDINIUM EXPORTER"/>
    <property type="match status" value="1"/>
</dbReference>
<evidence type="ECO:0000313" key="9">
    <source>
        <dbReference type="EMBL" id="MET4538534.1"/>
    </source>
</evidence>
<dbReference type="PANTHER" id="PTHR30561">
    <property type="entry name" value="SMR FAMILY PROTON-DEPENDENT DRUG EFFLUX TRANSPORTER SUGE"/>
    <property type="match status" value="1"/>
</dbReference>
<comment type="similarity">
    <text evidence="7">Belongs to the drug/metabolite transporter (DMT) superfamily. Small multidrug resistance (SMR) (TC 2.A.7.1) family.</text>
</comment>
<keyword evidence="4 7" id="KW-0812">Transmembrane</keyword>
<dbReference type="Pfam" id="PF00893">
    <property type="entry name" value="Multi_Drug_Res"/>
    <property type="match status" value="1"/>
</dbReference>
<proteinExistence type="inferred from homology"/>
<evidence type="ECO:0000256" key="4">
    <source>
        <dbReference type="ARBA" id="ARBA00022692"/>
    </source>
</evidence>
<keyword evidence="2" id="KW-0813">Transport</keyword>
<protein>
    <submittedName>
        <fullName evidence="9">Quaternary ammonium compound-resistance protein SugE</fullName>
    </submittedName>
</protein>
<evidence type="ECO:0000256" key="8">
    <source>
        <dbReference type="SAM" id="Phobius"/>
    </source>
</evidence>
<evidence type="ECO:0000256" key="5">
    <source>
        <dbReference type="ARBA" id="ARBA00022989"/>
    </source>
</evidence>
<keyword evidence="5 8" id="KW-1133">Transmembrane helix</keyword>
<reference evidence="9 10" key="1">
    <citation type="submission" date="2024-06" db="EMBL/GenBank/DDBJ databases">
        <title>Sorghum-associated microbial communities from plants grown in Nebraska, USA.</title>
        <authorList>
            <person name="Schachtman D."/>
        </authorList>
    </citation>
    <scope>NUCLEOTIDE SEQUENCE [LARGE SCALE GENOMIC DNA]</scope>
    <source>
        <strain evidence="9 10">3552</strain>
    </source>
</reference>
<dbReference type="InterPro" id="IPR000390">
    <property type="entry name" value="Small_drug/metabolite_transptr"/>
</dbReference>
<comment type="caution">
    <text evidence="9">The sequence shown here is derived from an EMBL/GenBank/DDBJ whole genome shotgun (WGS) entry which is preliminary data.</text>
</comment>
<dbReference type="Proteomes" id="UP001549307">
    <property type="component" value="Unassembled WGS sequence"/>
</dbReference>
<organism evidence="9 10">
    <name type="scientific">Arthrobacter bambusae</name>
    <dbReference type="NCBI Taxonomy" id="1338426"/>
    <lineage>
        <taxon>Bacteria</taxon>
        <taxon>Bacillati</taxon>
        <taxon>Actinomycetota</taxon>
        <taxon>Actinomycetes</taxon>
        <taxon>Micrococcales</taxon>
        <taxon>Micrococcaceae</taxon>
        <taxon>Arthrobacter</taxon>
    </lineage>
</organism>
<dbReference type="SUPFAM" id="SSF103481">
    <property type="entry name" value="Multidrug resistance efflux transporter EmrE"/>
    <property type="match status" value="1"/>
</dbReference>
<evidence type="ECO:0000256" key="6">
    <source>
        <dbReference type="ARBA" id="ARBA00023136"/>
    </source>
</evidence>
<evidence type="ECO:0000256" key="7">
    <source>
        <dbReference type="RuleBase" id="RU003942"/>
    </source>
</evidence>
<dbReference type="InterPro" id="IPR037185">
    <property type="entry name" value="EmrE-like"/>
</dbReference>
<keyword evidence="6 8" id="KW-0472">Membrane</keyword>
<gene>
    <name evidence="9" type="ORF">ABIE37_000289</name>
</gene>
<sequence>MHWIVLLASATLEAIWATALGQSEGFTNPAATSVFVIGLALSMLGLGFAAKRIPMSTAYAVWTGTGAALTVTWAMIEGNEAPTGLRIAFLAGIIACVIGLKLVPAKTVEAPQINGPKGAPPQRRANNC</sequence>
<evidence type="ECO:0000256" key="1">
    <source>
        <dbReference type="ARBA" id="ARBA00004651"/>
    </source>
</evidence>
<keyword evidence="3" id="KW-1003">Cell membrane</keyword>
<dbReference type="Gene3D" id="1.10.3730.20">
    <property type="match status" value="1"/>
</dbReference>
<evidence type="ECO:0000256" key="3">
    <source>
        <dbReference type="ARBA" id="ARBA00022475"/>
    </source>
</evidence>
<name>A0ABV2P193_9MICC</name>
<dbReference type="GeneID" id="92751267"/>
<evidence type="ECO:0000256" key="2">
    <source>
        <dbReference type="ARBA" id="ARBA00022448"/>
    </source>
</evidence>
<dbReference type="EMBL" id="JBEPSN010000001">
    <property type="protein sequence ID" value="MET4538534.1"/>
    <property type="molecule type" value="Genomic_DNA"/>
</dbReference>
<evidence type="ECO:0000313" key="10">
    <source>
        <dbReference type="Proteomes" id="UP001549307"/>
    </source>
</evidence>
<feature type="transmembrane region" description="Helical" evidence="8">
    <location>
        <begin position="31"/>
        <end position="50"/>
    </location>
</feature>
<feature type="transmembrane region" description="Helical" evidence="8">
    <location>
        <begin position="57"/>
        <end position="76"/>
    </location>
</feature>
<dbReference type="RefSeq" id="WP_354226029.1">
    <property type="nucleotide sequence ID" value="NZ_JBEPSN010000001.1"/>
</dbReference>
<accession>A0ABV2P193</accession>
<keyword evidence="10" id="KW-1185">Reference proteome</keyword>
<feature type="transmembrane region" description="Helical" evidence="8">
    <location>
        <begin position="82"/>
        <end position="103"/>
    </location>
</feature>
<dbReference type="InterPro" id="IPR045324">
    <property type="entry name" value="Small_multidrug_res"/>
</dbReference>
<comment type="subcellular location">
    <subcellularLocation>
        <location evidence="1 7">Cell membrane</location>
        <topology evidence="1 7">Multi-pass membrane protein</topology>
    </subcellularLocation>
</comment>